<feature type="compositionally biased region" description="Basic residues" evidence="8">
    <location>
        <begin position="684"/>
        <end position="706"/>
    </location>
</feature>
<evidence type="ECO:0000256" key="7">
    <source>
        <dbReference type="PROSITE-ProRule" id="PRU00042"/>
    </source>
</evidence>
<feature type="domain" description="C2H2-type" evidence="9">
    <location>
        <begin position="1524"/>
        <end position="1552"/>
    </location>
</feature>
<feature type="domain" description="C2H2-type" evidence="9">
    <location>
        <begin position="783"/>
        <end position="807"/>
    </location>
</feature>
<dbReference type="Gene3D" id="3.30.160.60">
    <property type="entry name" value="Classic Zinc Finger"/>
    <property type="match status" value="19"/>
</dbReference>
<dbReference type="PANTHER" id="PTHR24376">
    <property type="entry name" value="ZINC FINGER PROTEIN"/>
    <property type="match status" value="1"/>
</dbReference>
<gene>
    <name evidence="11" type="primary">LOC110980111</name>
</gene>
<feature type="compositionally biased region" description="Polar residues" evidence="8">
    <location>
        <begin position="927"/>
        <end position="937"/>
    </location>
</feature>
<name>A0A8B7YHS1_ACAPL</name>
<dbReference type="FunFam" id="3.30.160.60:FF:000630">
    <property type="entry name" value="Zinc finger protein 180"/>
    <property type="match status" value="1"/>
</dbReference>
<feature type="domain" description="C2H2-type" evidence="9">
    <location>
        <begin position="282"/>
        <end position="309"/>
    </location>
</feature>
<dbReference type="RefSeq" id="XP_022092152.1">
    <property type="nucleotide sequence ID" value="XM_022236460.1"/>
</dbReference>
<feature type="domain" description="C2H2-type" evidence="9">
    <location>
        <begin position="1436"/>
        <end position="1463"/>
    </location>
</feature>
<feature type="compositionally biased region" description="Low complexity" evidence="8">
    <location>
        <begin position="1553"/>
        <end position="1567"/>
    </location>
</feature>
<dbReference type="FunFam" id="3.30.160.60:FF:000483">
    <property type="entry name" value="Zinc finger protein 423"/>
    <property type="match status" value="1"/>
</dbReference>
<protein>
    <submittedName>
        <fullName evidence="11">Zinc finger protein 423-like</fullName>
    </submittedName>
</protein>
<feature type="domain" description="C2H2-type" evidence="9">
    <location>
        <begin position="254"/>
        <end position="281"/>
    </location>
</feature>
<accession>A0A8B7YHS1</accession>
<feature type="domain" description="C2H2-type" evidence="9">
    <location>
        <begin position="1196"/>
        <end position="1223"/>
    </location>
</feature>
<dbReference type="SMART" id="SM00355">
    <property type="entry name" value="ZnF_C2H2"/>
    <property type="match status" value="36"/>
</dbReference>
<dbReference type="OMA" id="CHLATHN"/>
<evidence type="ECO:0000256" key="1">
    <source>
        <dbReference type="ARBA" id="ARBA00004123"/>
    </source>
</evidence>
<evidence type="ECO:0000259" key="9">
    <source>
        <dbReference type="PROSITE" id="PS50157"/>
    </source>
</evidence>
<feature type="domain" description="C2H2-type" evidence="9">
    <location>
        <begin position="1224"/>
        <end position="1251"/>
    </location>
</feature>
<keyword evidence="5" id="KW-0862">Zinc</keyword>
<evidence type="ECO:0000256" key="3">
    <source>
        <dbReference type="ARBA" id="ARBA00022737"/>
    </source>
</evidence>
<dbReference type="SUPFAM" id="SSF57667">
    <property type="entry name" value="beta-beta-alpha zinc fingers"/>
    <property type="match status" value="11"/>
</dbReference>
<feature type="domain" description="C2H2-type" evidence="9">
    <location>
        <begin position="226"/>
        <end position="253"/>
    </location>
</feature>
<feature type="compositionally biased region" description="Polar residues" evidence="8">
    <location>
        <begin position="729"/>
        <end position="752"/>
    </location>
</feature>
<feature type="domain" description="C2H2-type" evidence="9">
    <location>
        <begin position="841"/>
        <end position="864"/>
    </location>
</feature>
<feature type="region of interest" description="Disordered" evidence="8">
    <location>
        <begin position="660"/>
        <end position="752"/>
    </location>
</feature>
<feature type="domain" description="C2H2-type" evidence="9">
    <location>
        <begin position="1312"/>
        <end position="1339"/>
    </location>
</feature>
<feature type="domain" description="C2H2-type" evidence="9">
    <location>
        <begin position="344"/>
        <end position="371"/>
    </location>
</feature>
<feature type="domain" description="C2H2-type" evidence="9">
    <location>
        <begin position="1102"/>
        <end position="1129"/>
    </location>
</feature>
<feature type="region of interest" description="Disordered" evidence="8">
    <location>
        <begin position="1"/>
        <end position="91"/>
    </location>
</feature>
<feature type="region of interest" description="Disordered" evidence="8">
    <location>
        <begin position="187"/>
        <end position="209"/>
    </location>
</feature>
<dbReference type="PANTHER" id="PTHR24376:SF235">
    <property type="entry name" value="C2H2-TYPE DOMAIN-CONTAINING PROTEIN"/>
    <property type="match status" value="1"/>
</dbReference>
<dbReference type="InterPro" id="IPR013087">
    <property type="entry name" value="Znf_C2H2_type"/>
</dbReference>
<keyword evidence="10" id="KW-1185">Reference proteome</keyword>
<feature type="domain" description="C2H2-type" evidence="9">
    <location>
        <begin position="1464"/>
        <end position="1491"/>
    </location>
</feature>
<evidence type="ECO:0000313" key="11">
    <source>
        <dbReference type="RefSeq" id="XP_022092152.1"/>
    </source>
</evidence>
<feature type="compositionally biased region" description="Basic residues" evidence="8">
    <location>
        <begin position="20"/>
        <end position="31"/>
    </location>
</feature>
<dbReference type="GO" id="GO:0008270">
    <property type="term" value="F:zinc ion binding"/>
    <property type="evidence" value="ECO:0007669"/>
    <property type="project" value="UniProtKB-KW"/>
</dbReference>
<feature type="domain" description="C2H2-type" evidence="9">
    <location>
        <begin position="503"/>
        <end position="531"/>
    </location>
</feature>
<evidence type="ECO:0000256" key="4">
    <source>
        <dbReference type="ARBA" id="ARBA00022771"/>
    </source>
</evidence>
<evidence type="ECO:0000256" key="8">
    <source>
        <dbReference type="SAM" id="MobiDB-lite"/>
    </source>
</evidence>
<feature type="region of interest" description="Disordered" evidence="8">
    <location>
        <begin position="1547"/>
        <end position="1607"/>
    </location>
</feature>
<feature type="domain" description="C2H2-type" evidence="9">
    <location>
        <begin position="897"/>
        <end position="925"/>
    </location>
</feature>
<dbReference type="FunFam" id="3.30.160.60:FF:000145">
    <property type="entry name" value="Zinc finger protein 574"/>
    <property type="match status" value="2"/>
</dbReference>
<feature type="domain" description="C2H2-type" evidence="9">
    <location>
        <begin position="1020"/>
        <end position="1047"/>
    </location>
</feature>
<dbReference type="GeneID" id="110980111"/>
<dbReference type="Pfam" id="PF13912">
    <property type="entry name" value="zf-C2H2_6"/>
    <property type="match status" value="2"/>
</dbReference>
<dbReference type="GO" id="GO:0000978">
    <property type="term" value="F:RNA polymerase II cis-regulatory region sequence-specific DNA binding"/>
    <property type="evidence" value="ECO:0007669"/>
    <property type="project" value="TreeGrafter"/>
</dbReference>
<dbReference type="GO" id="GO:0001228">
    <property type="term" value="F:DNA-binding transcription activator activity, RNA polymerase II-specific"/>
    <property type="evidence" value="ECO:0007669"/>
    <property type="project" value="TreeGrafter"/>
</dbReference>
<organism evidence="10 11">
    <name type="scientific">Acanthaster planci</name>
    <name type="common">Crown-of-thorns starfish</name>
    <dbReference type="NCBI Taxonomy" id="133434"/>
    <lineage>
        <taxon>Eukaryota</taxon>
        <taxon>Metazoa</taxon>
        <taxon>Echinodermata</taxon>
        <taxon>Eleutherozoa</taxon>
        <taxon>Asterozoa</taxon>
        <taxon>Asteroidea</taxon>
        <taxon>Valvatacea</taxon>
        <taxon>Valvatida</taxon>
        <taxon>Acanthasteridae</taxon>
        <taxon>Acanthaster</taxon>
    </lineage>
</organism>
<feature type="compositionally biased region" description="Low complexity" evidence="8">
    <location>
        <begin position="193"/>
        <end position="206"/>
    </location>
</feature>
<evidence type="ECO:0000256" key="2">
    <source>
        <dbReference type="ARBA" id="ARBA00022723"/>
    </source>
</evidence>
<dbReference type="FunFam" id="3.30.160.60:FF:000100">
    <property type="entry name" value="Zinc finger 45-like"/>
    <property type="match status" value="1"/>
</dbReference>
<feature type="domain" description="C2H2-type" evidence="9">
    <location>
        <begin position="641"/>
        <end position="671"/>
    </location>
</feature>
<keyword evidence="3" id="KW-0677">Repeat</keyword>
<keyword evidence="4 7" id="KW-0863">Zinc-finger</keyword>
<dbReference type="PROSITE" id="PS50157">
    <property type="entry name" value="ZINC_FINGER_C2H2_2"/>
    <property type="match status" value="27"/>
</dbReference>
<feature type="domain" description="C2H2-type" evidence="9">
    <location>
        <begin position="460"/>
        <end position="483"/>
    </location>
</feature>
<feature type="domain" description="C2H2-type" evidence="9">
    <location>
        <begin position="753"/>
        <end position="775"/>
    </location>
</feature>
<feature type="domain" description="C2H2-type" evidence="9">
    <location>
        <begin position="811"/>
        <end position="839"/>
    </location>
</feature>
<evidence type="ECO:0000256" key="5">
    <source>
        <dbReference type="ARBA" id="ARBA00022833"/>
    </source>
</evidence>
<dbReference type="OrthoDB" id="10014897at2759"/>
<dbReference type="Pfam" id="PF00096">
    <property type="entry name" value="zf-C2H2"/>
    <property type="match status" value="10"/>
</dbReference>
<dbReference type="InterPro" id="IPR036236">
    <property type="entry name" value="Znf_C2H2_sf"/>
</dbReference>
<proteinExistence type="predicted"/>
<reference evidence="11" key="1">
    <citation type="submission" date="2025-08" db="UniProtKB">
        <authorList>
            <consortium name="RefSeq"/>
        </authorList>
    </citation>
    <scope>IDENTIFICATION</scope>
</reference>
<sequence>MREQTKLSADQCEQGAGGMSRRKQAKPRAVKRGAFLKGLAIGEAGPSSRPDDIDEDGLSFLSDDTKSKKARSSAGESSHLEESTKSPSCSHFKTFCDDDNDSVASESEGRHPLKLHVARNEAQSEELLDLDDDDVAIDDDVEDVGEEEDEEIYKCDTCNSAFLSIADFMDHRNYDCDTDIGIGEVGDSPSKFSISGSDEGNSSSELLDPESPYALEQGSLDSSLPYHCQFCDRAFHRLTYLKRHEQIHSDKMPFKCPFCSRLFKHKRSRDRHVKLHTGDKKYQCTQCDASFSRSDHLKIHLKTHATGKPFRCPICNRGYTTSAALTAHTQNFHKTEMVGKGKDFKCMHCSAVFMTSESLYSHLQTHVTDSPDGKTALYTVTHMNGEPFAEAVDQKDENKCPICEETLTSIDELQAHLEMHKDSMNLPLQCQYCPRAYFPSITVLNVHMKTLHADKLSKIHQCQYCGKEYPTLFNLTEHMSAMHEPLGTHSNSSNQTTPSSTMLSCAYCTMEFSSGHALRSHIDSVHSIPNAITYDADGRLLCPRCSMGFLTEAALYEHFQNYHCNLDCQLTNDARVQCHQCTKVYPNQAMLHEHMNRSHSQALDSMKYPCPYCIKQNLFDSIEQLQLHVQVFHQSDRAPVFLCPEEDCKGHFDTEEALSEHLKNDHSQENTNSKETAPASKSGHPGKNKKEKNKERSKHKEKRKSSAGKQTPIRSSQPTPPGEPGNKPGDSQLSEPQSSDPQSSTHQDNQGAFSCPTCHNEFTSEEQLVVHVLTHYKTISAEYICKDCGKSFKKPDELQKHLFEIHAHHLYKCSLCKEVFDSKVSIQVHFAVKHSNECKLFSCMKCGVVYRSEGDLLVHVKFEHLKITQPFKCLFCSQSFASDVEFQCHLTSHSEQFRCPFCNAPYSSQETLEVHLRATHDYPNPSPNVQKSLTNKESPSDKPACSSSDSDNNLKEGNDMKDEEEGCFICKICDAKFPLKVLLEKHHLKEHDIQARSASIQSQMSSVTPQSQEPKKKYKYPCDTCSQSFKTKYELMKHAIEHTAEFKLRSENESPPPMSVSSKQPTWHCKCYVCKQPIQMETEFLSHAQQHNEEIAGPGNTIRCVACLQILTSMVELQLHARYHTQAPPSTGVHELYPCYVCGKTFGSRTDVVPKLDSSNHPCFMCLNCIKASLESQFSGVSSGTSFVKMPLNNNHRCPKCSVKFETREELDTHLLTHGSGKTYQCIKCQQNFATEMEIQLHVTTHVLSEGVHLECKLCKDIFDSPAKLQCHLINHSFADKEYRCPVCKAMFSCAQDIQAHAIEHGMEARRHKCSQCSQTFFFSAELQNHVLSHPSQEDLGIFRCDECRRVFSSSASLSNHARLHAAPPDKGFKCSICMEMFYSTVELQQHYFRTHSEAELGCKKKSFKCGQCDEVFPCLSNLQGHMRIHTDGRKYTCTICNKVFSLSRNLTIHMRSHSGEKPYQCPMCDKRFARKENRKVHLKSHTGIKPFMCPHCGKMFSRKCHVRDHMRTHGMVVARGNLLQCDLCQESFTLAKNLRRHIRRIHKEEGTSQSSSASPLSSAESLMGEDETSPELGISSESDSLGAEPVVSSSQDPQATEEMQVL</sequence>
<dbReference type="Proteomes" id="UP000694845">
    <property type="component" value="Unplaced"/>
</dbReference>
<feature type="domain" description="C2H2-type" evidence="9">
    <location>
        <begin position="576"/>
        <end position="600"/>
    </location>
</feature>
<keyword evidence="6" id="KW-0539">Nucleus</keyword>
<dbReference type="PROSITE" id="PS00028">
    <property type="entry name" value="ZINC_FINGER_C2H2_1"/>
    <property type="match status" value="32"/>
</dbReference>
<feature type="domain" description="C2H2-type" evidence="9">
    <location>
        <begin position="1343"/>
        <end position="1370"/>
    </location>
</feature>
<comment type="subcellular location">
    <subcellularLocation>
        <location evidence="1">Nucleus</location>
    </subcellularLocation>
</comment>
<feature type="region of interest" description="Disordered" evidence="8">
    <location>
        <begin position="919"/>
        <end position="958"/>
    </location>
</feature>
<feature type="domain" description="C2H2-type" evidence="9">
    <location>
        <begin position="1492"/>
        <end position="1514"/>
    </location>
</feature>
<dbReference type="FunFam" id="3.30.160.60:FF:000167">
    <property type="entry name" value="Zinc finger protein 521"/>
    <property type="match status" value="1"/>
</dbReference>
<feature type="domain" description="C2H2-type" evidence="9">
    <location>
        <begin position="871"/>
        <end position="898"/>
    </location>
</feature>
<dbReference type="GO" id="GO:0005634">
    <property type="term" value="C:nucleus"/>
    <property type="evidence" value="ECO:0007669"/>
    <property type="project" value="UniProtKB-SubCell"/>
</dbReference>
<feature type="domain" description="C2H2-type" evidence="9">
    <location>
        <begin position="1408"/>
        <end position="1435"/>
    </location>
</feature>
<feature type="domain" description="C2H2-type" evidence="9">
    <location>
        <begin position="1373"/>
        <end position="1401"/>
    </location>
</feature>
<evidence type="ECO:0000313" key="10">
    <source>
        <dbReference type="Proteomes" id="UP000694845"/>
    </source>
</evidence>
<feature type="domain" description="C2H2-type" evidence="9">
    <location>
        <begin position="310"/>
        <end position="338"/>
    </location>
</feature>
<dbReference type="KEGG" id="aplc:110980111"/>
<keyword evidence="2" id="KW-0479">Metal-binding</keyword>
<feature type="compositionally biased region" description="Polar residues" evidence="8">
    <location>
        <begin position="707"/>
        <end position="717"/>
    </location>
</feature>
<evidence type="ECO:0000256" key="6">
    <source>
        <dbReference type="ARBA" id="ARBA00023242"/>
    </source>
</evidence>